<evidence type="ECO:0000256" key="1">
    <source>
        <dbReference type="ARBA" id="ARBA00022737"/>
    </source>
</evidence>
<dbReference type="InterPro" id="IPR018247">
    <property type="entry name" value="EF_Hand_1_Ca_BS"/>
</dbReference>
<reference evidence="4" key="1">
    <citation type="submission" date="2023-10" db="EMBL/GenBank/DDBJ databases">
        <authorList>
            <person name="Chen Y."/>
            <person name="Shah S."/>
            <person name="Dougan E. K."/>
            <person name="Thang M."/>
            <person name="Chan C."/>
        </authorList>
    </citation>
    <scope>NUCLEOTIDE SEQUENCE [LARGE SCALE GENOMIC DNA]</scope>
</reference>
<dbReference type="SMART" id="SM00054">
    <property type="entry name" value="EFh"/>
    <property type="match status" value="3"/>
</dbReference>
<keyword evidence="2" id="KW-0106">Calcium</keyword>
<dbReference type="InterPro" id="IPR051111">
    <property type="entry name" value="Ca-binding_regulatory"/>
</dbReference>
<dbReference type="PANTHER" id="PTHR46311">
    <property type="entry name" value="CALCIUM-BINDING PROTEIN 8-RELATED"/>
    <property type="match status" value="1"/>
</dbReference>
<protein>
    <recommendedName>
        <fullName evidence="3">EF-hand domain-containing protein</fullName>
    </recommendedName>
</protein>
<evidence type="ECO:0000256" key="2">
    <source>
        <dbReference type="ARBA" id="ARBA00022837"/>
    </source>
</evidence>
<dbReference type="Pfam" id="PF00036">
    <property type="entry name" value="EF-hand_1"/>
    <property type="match status" value="1"/>
</dbReference>
<dbReference type="Gene3D" id="1.10.238.10">
    <property type="entry name" value="EF-hand"/>
    <property type="match status" value="2"/>
</dbReference>
<dbReference type="InterPro" id="IPR002048">
    <property type="entry name" value="EF_hand_dom"/>
</dbReference>
<evidence type="ECO:0000313" key="4">
    <source>
        <dbReference type="EMBL" id="CAK0859170.1"/>
    </source>
</evidence>
<dbReference type="PROSITE" id="PS00018">
    <property type="entry name" value="EF_HAND_1"/>
    <property type="match status" value="3"/>
</dbReference>
<evidence type="ECO:0000259" key="3">
    <source>
        <dbReference type="PROSITE" id="PS50222"/>
    </source>
</evidence>
<dbReference type="PROSITE" id="PS50222">
    <property type="entry name" value="EF_HAND_2"/>
    <property type="match status" value="4"/>
</dbReference>
<dbReference type="PANTHER" id="PTHR46311:SF3">
    <property type="entry name" value="CALCIUM-BINDING PROTEIN 8"/>
    <property type="match status" value="1"/>
</dbReference>
<evidence type="ECO:0000313" key="5">
    <source>
        <dbReference type="Proteomes" id="UP001189429"/>
    </source>
</evidence>
<accession>A0ABN9UI57</accession>
<comment type="caution">
    <text evidence="4">The sequence shown here is derived from an EMBL/GenBank/DDBJ whole genome shotgun (WGS) entry which is preliminary data.</text>
</comment>
<dbReference type="Proteomes" id="UP001189429">
    <property type="component" value="Unassembled WGS sequence"/>
</dbReference>
<feature type="non-terminal residue" evidence="4">
    <location>
        <position position="195"/>
    </location>
</feature>
<sequence>MTGFRTNNSNLYYSTWGRQIPGAAAADAKLSQRDEDRKWRTVQSVILRLAGSLSRIGQTPKALFHNLDLDGNGFLTWDELERAVIALEPTLSQSEKQLVFAQFDKDGNQLVDLREFCDTLAGVNAPAVLAVEDKVKTIIWKFKERGYSVNNIFQIFDRDGDGHLSFQEFQTAMNVLGSPVSQADLQSVFRHFDRN</sequence>
<proteinExistence type="predicted"/>
<keyword evidence="5" id="KW-1185">Reference proteome</keyword>
<name>A0ABN9UI57_9DINO</name>
<feature type="domain" description="EF-hand" evidence="3">
    <location>
        <begin position="180"/>
        <end position="195"/>
    </location>
</feature>
<feature type="domain" description="EF-hand" evidence="3">
    <location>
        <begin position="149"/>
        <end position="179"/>
    </location>
</feature>
<dbReference type="Pfam" id="PF13499">
    <property type="entry name" value="EF-hand_7"/>
    <property type="match status" value="1"/>
</dbReference>
<keyword evidence="1" id="KW-0677">Repeat</keyword>
<organism evidence="4 5">
    <name type="scientific">Prorocentrum cordatum</name>
    <dbReference type="NCBI Taxonomy" id="2364126"/>
    <lineage>
        <taxon>Eukaryota</taxon>
        <taxon>Sar</taxon>
        <taxon>Alveolata</taxon>
        <taxon>Dinophyceae</taxon>
        <taxon>Prorocentrales</taxon>
        <taxon>Prorocentraceae</taxon>
        <taxon>Prorocentrum</taxon>
    </lineage>
</organism>
<dbReference type="InterPro" id="IPR011992">
    <property type="entry name" value="EF-hand-dom_pair"/>
</dbReference>
<feature type="domain" description="EF-hand" evidence="3">
    <location>
        <begin position="91"/>
        <end position="126"/>
    </location>
</feature>
<feature type="domain" description="EF-hand" evidence="3">
    <location>
        <begin position="55"/>
        <end position="90"/>
    </location>
</feature>
<gene>
    <name evidence="4" type="ORF">PCOR1329_LOCUS48607</name>
</gene>
<dbReference type="EMBL" id="CAUYUJ010015871">
    <property type="protein sequence ID" value="CAK0859170.1"/>
    <property type="molecule type" value="Genomic_DNA"/>
</dbReference>
<dbReference type="SUPFAM" id="SSF47473">
    <property type="entry name" value="EF-hand"/>
    <property type="match status" value="1"/>
</dbReference>